<dbReference type="AlphaFoldDB" id="A0A4Y4E5W6"/>
<dbReference type="RefSeq" id="WP_218027123.1">
    <property type="nucleotide sequence ID" value="NZ_BJNZ01000020.1"/>
</dbReference>
<comment type="caution">
    <text evidence="2">The sequence shown here is derived from an EMBL/GenBank/DDBJ whole genome shotgun (WGS) entry which is preliminary data.</text>
</comment>
<evidence type="ECO:0000313" key="3">
    <source>
        <dbReference type="Proteomes" id="UP000316659"/>
    </source>
</evidence>
<dbReference type="EMBL" id="BJNZ01000020">
    <property type="protein sequence ID" value="GED10910.1"/>
    <property type="molecule type" value="Genomic_DNA"/>
</dbReference>
<keyword evidence="1" id="KW-1133">Transmembrane helix</keyword>
<evidence type="ECO:0000256" key="1">
    <source>
        <dbReference type="SAM" id="Phobius"/>
    </source>
</evidence>
<dbReference type="InterPro" id="IPR013901">
    <property type="entry name" value="Anthrone_oxy"/>
</dbReference>
<feature type="transmembrane region" description="Helical" evidence="1">
    <location>
        <begin position="57"/>
        <end position="77"/>
    </location>
</feature>
<keyword evidence="1" id="KW-0472">Membrane</keyword>
<sequence length="156" mass="15352">MSAFVVLVVAGAVATGLAGGVLFAFSTFVMGGLRRLPAAGAGTAMVAINRDALRPPLMLLLAASVLVPAAAAVVGLVGGTSGAGWALAGAVVSAVGILGVTAVGNVPLNERLDAAAERPADLAAAWTTFFPRWLAWNHVRTVAGAAASALLVLALV</sequence>
<dbReference type="Pfam" id="PF08592">
    <property type="entry name" value="Anthrone_oxy"/>
    <property type="match status" value="1"/>
</dbReference>
<evidence type="ECO:0000313" key="2">
    <source>
        <dbReference type="EMBL" id="GED10910.1"/>
    </source>
</evidence>
<proteinExistence type="predicted"/>
<gene>
    <name evidence="2" type="ORF">CCE02nite_29090</name>
</gene>
<keyword evidence="1" id="KW-0812">Transmembrane</keyword>
<organism evidence="2 3">
    <name type="scientific">Cellulosimicrobium cellulans</name>
    <name type="common">Arthrobacter luteus</name>
    <dbReference type="NCBI Taxonomy" id="1710"/>
    <lineage>
        <taxon>Bacteria</taxon>
        <taxon>Bacillati</taxon>
        <taxon>Actinomycetota</taxon>
        <taxon>Actinomycetes</taxon>
        <taxon>Micrococcales</taxon>
        <taxon>Promicromonosporaceae</taxon>
        <taxon>Cellulosimicrobium</taxon>
    </lineage>
</organism>
<dbReference type="Proteomes" id="UP000316659">
    <property type="component" value="Unassembled WGS sequence"/>
</dbReference>
<accession>A0A4Y4E5W6</accession>
<feature type="transmembrane region" description="Helical" evidence="1">
    <location>
        <begin position="6"/>
        <end position="25"/>
    </location>
</feature>
<name>A0A4Y4E5W6_CELCE</name>
<protein>
    <submittedName>
        <fullName evidence="2">Membrane protein</fullName>
    </submittedName>
</protein>
<reference evidence="2 3" key="1">
    <citation type="submission" date="2019-06" db="EMBL/GenBank/DDBJ databases">
        <title>Whole genome shotgun sequence of Cellulosimicrobium cellulans NBRC 15516.</title>
        <authorList>
            <person name="Hosoyama A."/>
            <person name="Uohara A."/>
            <person name="Ohji S."/>
            <person name="Ichikawa N."/>
        </authorList>
    </citation>
    <scope>NUCLEOTIDE SEQUENCE [LARGE SCALE GENOMIC DNA]</scope>
    <source>
        <strain evidence="2 3">NBRC 15516</strain>
    </source>
</reference>
<feature type="transmembrane region" description="Helical" evidence="1">
    <location>
        <begin position="83"/>
        <end position="108"/>
    </location>
</feature>